<dbReference type="GO" id="GO:0008285">
    <property type="term" value="P:negative regulation of cell population proliferation"/>
    <property type="evidence" value="ECO:0007669"/>
    <property type="project" value="Ensembl"/>
</dbReference>
<dbReference type="GO" id="GO:0005615">
    <property type="term" value="C:extracellular space"/>
    <property type="evidence" value="ECO:0007669"/>
    <property type="project" value="TreeGrafter"/>
</dbReference>
<dbReference type="Pfam" id="PF01392">
    <property type="entry name" value="Fz"/>
    <property type="match status" value="1"/>
</dbReference>
<reference evidence="15" key="2">
    <citation type="submission" date="2025-08" db="UniProtKB">
        <authorList>
            <consortium name="Ensembl"/>
        </authorList>
    </citation>
    <scope>IDENTIFICATION</scope>
</reference>
<dbReference type="FunFam" id="2.40.50.120:FF:000014">
    <property type="entry name" value="Secreted frizzled-related protein 5"/>
    <property type="match status" value="1"/>
</dbReference>
<dbReference type="GO" id="GO:0048546">
    <property type="term" value="P:digestive tract morphogenesis"/>
    <property type="evidence" value="ECO:0007669"/>
    <property type="project" value="Ensembl"/>
</dbReference>
<comment type="function">
    <text evidence="9">Soluble frizzled-related proteins (sFRPS) function as modulators of Wnt signaling through direct interaction with Wnts. They have a role in regulating cell growth and differentiation in specific cell types. SFRP5 may be involved in determining the polarity of photoreceptor, and perhaps, other cells in the retina.</text>
</comment>
<dbReference type="GO" id="GO:0006357">
    <property type="term" value="P:regulation of transcription by RNA polymerase II"/>
    <property type="evidence" value="ECO:0007669"/>
    <property type="project" value="Ensembl"/>
</dbReference>
<evidence type="ECO:0000313" key="16">
    <source>
        <dbReference type="Proteomes" id="UP000233100"/>
    </source>
</evidence>
<dbReference type="Bgee" id="ENSMFAG00000037089">
    <property type="expression patterns" value="Expressed in lymph node and 1 other cell type or tissue"/>
</dbReference>
<dbReference type="SMART" id="SM00063">
    <property type="entry name" value="FRI"/>
    <property type="match status" value="1"/>
</dbReference>
<keyword evidence="5" id="KW-0879">Wnt signaling pathway</keyword>
<dbReference type="InterPro" id="IPR001134">
    <property type="entry name" value="Netrin_domain"/>
</dbReference>
<reference evidence="15" key="3">
    <citation type="submission" date="2025-09" db="UniProtKB">
        <authorList>
            <consortium name="Ensembl"/>
        </authorList>
    </citation>
    <scope>IDENTIFICATION</scope>
</reference>
<evidence type="ECO:0000256" key="8">
    <source>
        <dbReference type="ARBA" id="ARBA00023157"/>
    </source>
</evidence>
<proteinExistence type="inferred from homology"/>
<dbReference type="GO" id="GO:0030154">
    <property type="term" value="P:cell differentiation"/>
    <property type="evidence" value="ECO:0007669"/>
    <property type="project" value="UniProtKB-KW"/>
</dbReference>
<dbReference type="GO" id="GO:0090090">
    <property type="term" value="P:negative regulation of canonical Wnt signaling pathway"/>
    <property type="evidence" value="ECO:0007669"/>
    <property type="project" value="Ensembl"/>
</dbReference>
<dbReference type="InterPro" id="IPR036790">
    <property type="entry name" value="Frizzled_dom_sf"/>
</dbReference>
<keyword evidence="16" id="KW-1185">Reference proteome</keyword>
<feature type="compositionally biased region" description="Basic and acidic residues" evidence="12">
    <location>
        <begin position="32"/>
        <end position="56"/>
    </location>
</feature>
<dbReference type="InterPro" id="IPR015526">
    <property type="entry name" value="Frizzled/SFRP"/>
</dbReference>
<sequence length="456" mass="49720">MEKARVEENAQGAREPRGQALGEARAAAAEPSQERGARPGAGRDARAGCGRAEGRPDCIPALERGPGGRRLAGAHGEARPGAPRWEAPASVGAPGAQAATHLGDLRGGGWESQDRGARRDIWAAGHRTSGAARRAPGQGAAMRAAAGVARTAALALLLGALHWTPARGEEYDYYGWQAEPLHGRSYSKPPQCLDIPADLPLCHTVGYKRMRLPNLLEHESLAEVKQQASSWLPLLAKRCHSDTQVFLCSLFAPVCLDRPIYPCRSLCEAVRAGCAPLMEAYGFPWPEMLHCHKFPLDNDLCIAVQFGHLPATAPPVTKICAQCEMEHSADGLMEQMCSSDFVVKMRIKEIKIENGDRKLIGAQKKKKLLKPGPLKRKDTKRLVLHMKNGAGCPCPQLDGLAGSFLVMGRKVDGQLLLMAVYRWDKKNKEMKFAVKFMFSYPCSLYYPFFYGAAEPH</sequence>
<dbReference type="InterPro" id="IPR041761">
    <property type="entry name" value="SFRP5_CRD"/>
</dbReference>
<evidence type="ECO:0000256" key="9">
    <source>
        <dbReference type="ARBA" id="ARBA00056606"/>
    </source>
</evidence>
<evidence type="ECO:0000256" key="5">
    <source>
        <dbReference type="ARBA" id="ARBA00022687"/>
    </source>
</evidence>
<dbReference type="GO" id="GO:2000051">
    <property type="term" value="P:negative regulation of non-canonical Wnt signaling pathway"/>
    <property type="evidence" value="ECO:0007669"/>
    <property type="project" value="Ensembl"/>
</dbReference>
<dbReference type="PROSITE" id="PS50038">
    <property type="entry name" value="FZ"/>
    <property type="match status" value="1"/>
</dbReference>
<dbReference type="SUPFAM" id="SSF50242">
    <property type="entry name" value="TIMP-like"/>
    <property type="match status" value="1"/>
</dbReference>
<name>A0A2K5W4U9_MACFA</name>
<dbReference type="InterPro" id="IPR018933">
    <property type="entry name" value="Netrin_module_non-TIMP"/>
</dbReference>
<dbReference type="SMART" id="SM00643">
    <property type="entry name" value="C345C"/>
    <property type="match status" value="1"/>
</dbReference>
<evidence type="ECO:0000256" key="1">
    <source>
        <dbReference type="ARBA" id="ARBA00004613"/>
    </source>
</evidence>
<dbReference type="PANTHER" id="PTHR11309">
    <property type="entry name" value="FRIZZLED"/>
    <property type="match status" value="1"/>
</dbReference>
<evidence type="ECO:0000256" key="10">
    <source>
        <dbReference type="ARBA" id="ARBA00070241"/>
    </source>
</evidence>
<dbReference type="Gene3D" id="2.40.50.120">
    <property type="match status" value="1"/>
</dbReference>
<keyword evidence="8 11" id="KW-1015">Disulfide bond</keyword>
<evidence type="ECO:0000256" key="11">
    <source>
        <dbReference type="PROSITE-ProRule" id="PRU00090"/>
    </source>
</evidence>
<evidence type="ECO:0000256" key="2">
    <source>
        <dbReference type="ARBA" id="ARBA00010054"/>
    </source>
</evidence>
<comment type="subcellular location">
    <subcellularLocation>
        <location evidence="1">Secreted</location>
    </subcellularLocation>
</comment>
<dbReference type="SUPFAM" id="SSF63501">
    <property type="entry name" value="Frizzled cysteine-rich domain"/>
    <property type="match status" value="1"/>
</dbReference>
<dbReference type="GO" id="GO:0060070">
    <property type="term" value="P:canonical Wnt signaling pathway"/>
    <property type="evidence" value="ECO:0007669"/>
    <property type="project" value="TreeGrafter"/>
</dbReference>
<dbReference type="CDD" id="cd03580">
    <property type="entry name" value="NTR_Sfrp1_like"/>
    <property type="match status" value="1"/>
</dbReference>
<dbReference type="Proteomes" id="UP000233100">
    <property type="component" value="Chromosome 9"/>
</dbReference>
<comment type="similarity">
    <text evidence="2">Belongs to the secreted frizzled-related protein (sFRP) family.</text>
</comment>
<dbReference type="Pfam" id="PF01759">
    <property type="entry name" value="NTR"/>
    <property type="match status" value="1"/>
</dbReference>
<gene>
    <name evidence="15" type="primary">SFRP5</name>
</gene>
<evidence type="ECO:0000256" key="6">
    <source>
        <dbReference type="ARBA" id="ARBA00022729"/>
    </source>
</evidence>
<dbReference type="PANTHER" id="PTHR11309:SF46">
    <property type="entry name" value="SECRETED FRIZZLED-RELATED PROTEIN 5"/>
    <property type="match status" value="1"/>
</dbReference>
<feature type="region of interest" description="Disordered" evidence="12">
    <location>
        <begin position="1"/>
        <end position="116"/>
    </location>
</feature>
<feature type="disulfide bond" evidence="11">
    <location>
        <begin position="202"/>
        <end position="248"/>
    </location>
</feature>
<comment type="caution">
    <text evidence="11">Lacks conserved residue(s) required for the propagation of feature annotation.</text>
</comment>
<dbReference type="GeneTree" id="ENSGT00940000160608"/>
<evidence type="ECO:0000256" key="3">
    <source>
        <dbReference type="ARBA" id="ARBA00022473"/>
    </source>
</evidence>
<evidence type="ECO:0000313" key="15">
    <source>
        <dbReference type="Ensembl" id="ENSMFAP00000032113.2"/>
    </source>
</evidence>
<dbReference type="InterPro" id="IPR020067">
    <property type="entry name" value="Frizzled_dom"/>
</dbReference>
<feature type="compositionally biased region" description="Low complexity" evidence="12">
    <location>
        <begin position="18"/>
        <end position="30"/>
    </location>
</feature>
<dbReference type="GO" id="GO:0035567">
    <property type="term" value="P:non-canonical Wnt signaling pathway"/>
    <property type="evidence" value="ECO:0007669"/>
    <property type="project" value="TreeGrafter"/>
</dbReference>
<evidence type="ECO:0000259" key="13">
    <source>
        <dbReference type="PROSITE" id="PS50038"/>
    </source>
</evidence>
<dbReference type="AlphaFoldDB" id="A0A2K5W4U9"/>
<dbReference type="VEuPathDB" id="HostDB:ENSMFAG00000037089"/>
<organism evidence="15 16">
    <name type="scientific">Macaca fascicularis</name>
    <name type="common">Crab-eating macaque</name>
    <name type="synonym">Cynomolgus monkey</name>
    <dbReference type="NCBI Taxonomy" id="9541"/>
    <lineage>
        <taxon>Eukaryota</taxon>
        <taxon>Metazoa</taxon>
        <taxon>Chordata</taxon>
        <taxon>Craniata</taxon>
        <taxon>Vertebrata</taxon>
        <taxon>Euteleostomi</taxon>
        <taxon>Mammalia</taxon>
        <taxon>Eutheria</taxon>
        <taxon>Euarchontoglires</taxon>
        <taxon>Primates</taxon>
        <taxon>Haplorrhini</taxon>
        <taxon>Catarrhini</taxon>
        <taxon>Cercopithecidae</taxon>
        <taxon>Cercopithecinae</taxon>
        <taxon>Macaca</taxon>
    </lineage>
</organism>
<keyword evidence="3" id="KW-0217">Developmental protein</keyword>
<reference evidence="15 16" key="1">
    <citation type="submission" date="2013-03" db="EMBL/GenBank/DDBJ databases">
        <authorList>
            <person name="Warren W."/>
            <person name="Wilson R.K."/>
        </authorList>
    </citation>
    <scope>NUCLEOTIDE SEQUENCE</scope>
</reference>
<dbReference type="PROSITE" id="PS50189">
    <property type="entry name" value="NTR"/>
    <property type="match status" value="1"/>
</dbReference>
<keyword evidence="4" id="KW-0964">Secreted</keyword>
<evidence type="ECO:0000256" key="12">
    <source>
        <dbReference type="SAM" id="MobiDB-lite"/>
    </source>
</evidence>
<dbReference type="STRING" id="9541.ENSMFAP00000032113"/>
<evidence type="ECO:0000259" key="14">
    <source>
        <dbReference type="PROSITE" id="PS50189"/>
    </source>
</evidence>
<dbReference type="FunFam" id="1.10.2000.10:FF:000001">
    <property type="entry name" value="secreted frizzled-related protein 2"/>
    <property type="match status" value="1"/>
</dbReference>
<evidence type="ECO:0000256" key="7">
    <source>
        <dbReference type="ARBA" id="ARBA00022782"/>
    </source>
</evidence>
<dbReference type="InterPro" id="IPR008993">
    <property type="entry name" value="TIMP-like_OB-fold"/>
</dbReference>
<keyword evidence="7" id="KW-0221">Differentiation</keyword>
<protein>
    <recommendedName>
        <fullName evidence="10">Secreted frizzled-related protein 5</fullName>
    </recommendedName>
</protein>
<feature type="domain" description="NTR" evidence="14">
    <location>
        <begin position="320"/>
        <end position="442"/>
    </location>
</feature>
<dbReference type="CDD" id="cd07444">
    <property type="entry name" value="CRD_SFRP5"/>
    <property type="match status" value="1"/>
</dbReference>
<feature type="disulfide bond" evidence="11">
    <location>
        <begin position="267"/>
        <end position="291"/>
    </location>
</feature>
<dbReference type="Gene3D" id="1.10.2000.10">
    <property type="entry name" value="Frizzled cysteine-rich domain"/>
    <property type="match status" value="1"/>
</dbReference>
<evidence type="ECO:0000256" key="4">
    <source>
        <dbReference type="ARBA" id="ARBA00022525"/>
    </source>
</evidence>
<keyword evidence="6" id="KW-0732">Signal</keyword>
<accession>A0A2K5W4U9</accession>
<dbReference type="Ensembl" id="ENSMFAT00000006334.2">
    <property type="protein sequence ID" value="ENSMFAP00000032113.2"/>
    <property type="gene ID" value="ENSMFAG00000037089.2"/>
</dbReference>
<feature type="domain" description="FZ" evidence="13">
    <location>
        <begin position="187"/>
        <end position="304"/>
    </location>
</feature>
<dbReference type="GO" id="GO:0017147">
    <property type="term" value="F:Wnt-protein binding"/>
    <property type="evidence" value="ECO:0007669"/>
    <property type="project" value="TreeGrafter"/>
</dbReference>
<dbReference type="GO" id="GO:0051898">
    <property type="term" value="P:negative regulation of phosphatidylinositol 3-kinase/protein kinase B signal transduction"/>
    <property type="evidence" value="ECO:0007669"/>
    <property type="project" value="Ensembl"/>
</dbReference>